<evidence type="ECO:0000256" key="1">
    <source>
        <dbReference type="RuleBase" id="RU004374"/>
    </source>
</evidence>
<protein>
    <submittedName>
        <fullName evidence="3">Uncharacterized protein</fullName>
    </submittedName>
</protein>
<keyword evidence="1" id="KW-0396">Initiation factor</keyword>
<dbReference type="InterPro" id="IPR023398">
    <property type="entry name" value="TIF_eIF4e-like"/>
</dbReference>
<dbReference type="GO" id="GO:0000340">
    <property type="term" value="F:RNA 7-methylguanosine cap binding"/>
    <property type="evidence" value="ECO:0007669"/>
    <property type="project" value="TreeGrafter"/>
</dbReference>
<keyword evidence="1" id="KW-0648">Protein biosynthesis</keyword>
<dbReference type="Pfam" id="PF01652">
    <property type="entry name" value="IF4E"/>
    <property type="match status" value="1"/>
</dbReference>
<feature type="region of interest" description="Disordered" evidence="2">
    <location>
        <begin position="280"/>
        <end position="302"/>
    </location>
</feature>
<dbReference type="GO" id="GO:0016281">
    <property type="term" value="C:eukaryotic translation initiation factor 4F complex"/>
    <property type="evidence" value="ECO:0007669"/>
    <property type="project" value="TreeGrafter"/>
</dbReference>
<accession>A0A9P6T1M7</accession>
<evidence type="ECO:0000313" key="4">
    <source>
        <dbReference type="Proteomes" id="UP000703661"/>
    </source>
</evidence>
<reference evidence="3" key="1">
    <citation type="journal article" date="2020" name="Fungal Divers.">
        <title>Resolving the Mortierellaceae phylogeny through synthesis of multi-gene phylogenetics and phylogenomics.</title>
        <authorList>
            <person name="Vandepol N."/>
            <person name="Liber J."/>
            <person name="Desiro A."/>
            <person name="Na H."/>
            <person name="Kennedy M."/>
            <person name="Barry K."/>
            <person name="Grigoriev I.V."/>
            <person name="Miller A.N."/>
            <person name="O'Donnell K."/>
            <person name="Stajich J.E."/>
            <person name="Bonito G."/>
        </authorList>
    </citation>
    <scope>NUCLEOTIDE SEQUENCE</scope>
    <source>
        <strain evidence="3">NRRL 2769</strain>
    </source>
</reference>
<keyword evidence="4" id="KW-1185">Reference proteome</keyword>
<dbReference type="InterPro" id="IPR001040">
    <property type="entry name" value="TIF_eIF_4E"/>
</dbReference>
<dbReference type="PANTHER" id="PTHR11960">
    <property type="entry name" value="EUKARYOTIC TRANSLATION INITIATION FACTOR 4E RELATED"/>
    <property type="match status" value="1"/>
</dbReference>
<dbReference type="SUPFAM" id="SSF55418">
    <property type="entry name" value="eIF4e-like"/>
    <property type="match status" value="1"/>
</dbReference>
<feature type="region of interest" description="Disordered" evidence="2">
    <location>
        <begin position="1"/>
        <end position="164"/>
    </location>
</feature>
<proteinExistence type="inferred from homology"/>
<feature type="compositionally biased region" description="Polar residues" evidence="2">
    <location>
        <begin position="83"/>
        <end position="98"/>
    </location>
</feature>
<dbReference type="Gene3D" id="3.30.760.10">
    <property type="entry name" value="RNA Cap, Translation Initiation Factor Eif4e"/>
    <property type="match status" value="1"/>
</dbReference>
<comment type="similarity">
    <text evidence="1">Belongs to the eukaryotic initiation factor 4E family.</text>
</comment>
<dbReference type="GO" id="GO:0003743">
    <property type="term" value="F:translation initiation factor activity"/>
    <property type="evidence" value="ECO:0007669"/>
    <property type="project" value="UniProtKB-KW"/>
</dbReference>
<evidence type="ECO:0000256" key="2">
    <source>
        <dbReference type="SAM" id="MobiDB-lite"/>
    </source>
</evidence>
<dbReference type="AlphaFoldDB" id="A0A9P6T1M7"/>
<feature type="compositionally biased region" description="Low complexity" evidence="2">
    <location>
        <begin position="99"/>
        <end position="130"/>
    </location>
</feature>
<dbReference type="EMBL" id="JAAAID010000375">
    <property type="protein sequence ID" value="KAG0018286.1"/>
    <property type="molecule type" value="Genomic_DNA"/>
</dbReference>
<dbReference type="Proteomes" id="UP000703661">
    <property type="component" value="Unassembled WGS sequence"/>
</dbReference>
<sequence>MSSAHPALDGEAVSNPTNRHGHPTPASVSASVTGSRGSSSPGPWRPASLAGRSSPAFGHSSTFRDTTDNPPGIHSGMTPLRGNGSTSFPEKQRTQPVTSSGSSNYGTSSPGSAWTSPSKKSASLSSGAAPTSTLSSSAERSNGNGNEQYFTSTVSTASPAHSSLNSFARSSSAASAPMASSSAALSVPTIVADSSSNSSAGMPSGPSQKQPLNMEALAAKFADSKETKEKFAKLQLSPALSPIGLTDKERRAPMGSFATPSSSSPHFAHIKVQRTASLNQGSQNSLLPRGPGSRLQPGHLAQSTDMRRTASHNNAFSSGLGMPIGANGGGFEHSNLGSGISTNNGHNSSTADGIKPMWEDPANANGGRWIVTLLNKNPELLDRCWIELAYALVGEQLDAGDDICGADYNGFEIFWATQKLYNTRVDQKGTCSGHAANEYGAANFRSEYDA</sequence>
<keyword evidence="1" id="KW-0694">RNA-binding</keyword>
<comment type="caution">
    <text evidence="3">The sequence shown here is derived from an EMBL/GenBank/DDBJ whole genome shotgun (WGS) entry which is preliminary data.</text>
</comment>
<gene>
    <name evidence="3" type="ORF">BGZ80_007360</name>
</gene>
<name>A0A9P6T1M7_9FUNG</name>
<organism evidence="3 4">
    <name type="scientific">Entomortierella chlamydospora</name>
    <dbReference type="NCBI Taxonomy" id="101097"/>
    <lineage>
        <taxon>Eukaryota</taxon>
        <taxon>Fungi</taxon>
        <taxon>Fungi incertae sedis</taxon>
        <taxon>Mucoromycota</taxon>
        <taxon>Mortierellomycotina</taxon>
        <taxon>Mortierellomycetes</taxon>
        <taxon>Mortierellales</taxon>
        <taxon>Mortierellaceae</taxon>
        <taxon>Entomortierella</taxon>
    </lineage>
</organism>
<feature type="compositionally biased region" description="Polar residues" evidence="2">
    <location>
        <begin position="131"/>
        <end position="159"/>
    </location>
</feature>
<evidence type="ECO:0000313" key="3">
    <source>
        <dbReference type="EMBL" id="KAG0018286.1"/>
    </source>
</evidence>
<feature type="compositionally biased region" description="Low complexity" evidence="2">
    <location>
        <begin position="26"/>
        <end position="48"/>
    </location>
</feature>